<accession>A0ABT3WXW4</accession>
<gene>
    <name evidence="3" type="ORF">OS242_06055</name>
</gene>
<comment type="caution">
    <text evidence="3">The sequence shown here is derived from an EMBL/GenBank/DDBJ whole genome shotgun (WGS) entry which is preliminary data.</text>
</comment>
<evidence type="ECO:0000256" key="1">
    <source>
        <dbReference type="SAM" id="Phobius"/>
    </source>
</evidence>
<keyword evidence="1" id="KW-0472">Membrane</keyword>
<feature type="domain" description="SLH" evidence="2">
    <location>
        <begin position="29"/>
        <end position="94"/>
    </location>
</feature>
<organism evidence="3 4">
    <name type="scientific">Tumebacillus lacus</name>
    <dbReference type="NCBI Taxonomy" id="2995335"/>
    <lineage>
        <taxon>Bacteria</taxon>
        <taxon>Bacillati</taxon>
        <taxon>Bacillota</taxon>
        <taxon>Bacilli</taxon>
        <taxon>Bacillales</taxon>
        <taxon>Alicyclobacillaceae</taxon>
        <taxon>Tumebacillus</taxon>
    </lineage>
</organism>
<keyword evidence="4" id="KW-1185">Reference proteome</keyword>
<feature type="domain" description="SLH" evidence="2">
    <location>
        <begin position="164"/>
        <end position="222"/>
    </location>
</feature>
<feature type="transmembrane region" description="Helical" evidence="1">
    <location>
        <begin position="7"/>
        <end position="24"/>
    </location>
</feature>
<keyword evidence="1" id="KW-0812">Transmembrane</keyword>
<reference evidence="3 4" key="1">
    <citation type="submission" date="2022-11" db="EMBL/GenBank/DDBJ databases">
        <title>Study of microbial diversity in lake waters.</title>
        <authorList>
            <person name="Zhang J."/>
        </authorList>
    </citation>
    <scope>NUCLEOTIDE SEQUENCE [LARGE SCALE GENOMIC DNA]</scope>
    <source>
        <strain evidence="3 4">DT12</strain>
    </source>
</reference>
<keyword evidence="1" id="KW-1133">Transmembrane helix</keyword>
<protein>
    <submittedName>
        <fullName evidence="3">S-layer homology domain-containing protein</fullName>
    </submittedName>
</protein>
<dbReference type="Pfam" id="PF00395">
    <property type="entry name" value="SLH"/>
    <property type="match status" value="3"/>
</dbReference>
<evidence type="ECO:0000259" key="2">
    <source>
        <dbReference type="PROSITE" id="PS51272"/>
    </source>
</evidence>
<evidence type="ECO:0000313" key="4">
    <source>
        <dbReference type="Proteomes" id="UP001208017"/>
    </source>
</evidence>
<dbReference type="Proteomes" id="UP001208017">
    <property type="component" value="Unassembled WGS sequence"/>
</dbReference>
<evidence type="ECO:0000313" key="3">
    <source>
        <dbReference type="EMBL" id="MCX7569519.1"/>
    </source>
</evidence>
<name>A0ABT3WXW4_9BACL</name>
<proteinExistence type="predicted"/>
<dbReference type="PROSITE" id="PS51272">
    <property type="entry name" value="SLH"/>
    <property type="match status" value="3"/>
</dbReference>
<feature type="domain" description="SLH" evidence="2">
    <location>
        <begin position="97"/>
        <end position="163"/>
    </location>
</feature>
<sequence length="230" mass="25989">MRTKTKWFTGIVLVLYLLDILFFYKLPFGSTIFRDVPGDHWALGDIEYMYNEGLMRGRDKEIWNFYPAEPMTRAELVALMLKVDEPGLETVDLPKPQQISYTDVPLEHWSSGVLAEAEKRDLIPFRDVAGQPTFKPDQPVTRGELAQAVVKAVNVPLNTKSVDLPDIAGTPYEDAIKTMVNREYAKGNVDGLYKPDEIAKREQVASLFAQALQDLRPKDDAKEKSKKGGK</sequence>
<dbReference type="InterPro" id="IPR001119">
    <property type="entry name" value="SLH_dom"/>
</dbReference>
<dbReference type="EMBL" id="JAPMLT010000002">
    <property type="protein sequence ID" value="MCX7569519.1"/>
    <property type="molecule type" value="Genomic_DNA"/>
</dbReference>
<dbReference type="RefSeq" id="WP_267150759.1">
    <property type="nucleotide sequence ID" value="NZ_JAPMLT010000002.1"/>
</dbReference>